<dbReference type="Proteomes" id="UP001055072">
    <property type="component" value="Unassembled WGS sequence"/>
</dbReference>
<dbReference type="EMBL" id="MU274913">
    <property type="protein sequence ID" value="KAI0088499.1"/>
    <property type="molecule type" value="Genomic_DNA"/>
</dbReference>
<name>A0ACB8U2U7_9APHY</name>
<keyword evidence="2" id="KW-1185">Reference proteome</keyword>
<proteinExistence type="predicted"/>
<protein>
    <submittedName>
        <fullName evidence="1">MFS general substrate transporter</fullName>
    </submittedName>
</protein>
<reference evidence="1" key="1">
    <citation type="journal article" date="2021" name="Environ. Microbiol.">
        <title>Gene family expansions and transcriptome signatures uncover fungal adaptations to wood decay.</title>
        <authorList>
            <person name="Hage H."/>
            <person name="Miyauchi S."/>
            <person name="Viragh M."/>
            <person name="Drula E."/>
            <person name="Min B."/>
            <person name="Chaduli D."/>
            <person name="Navarro D."/>
            <person name="Favel A."/>
            <person name="Norest M."/>
            <person name="Lesage-Meessen L."/>
            <person name="Balint B."/>
            <person name="Merenyi Z."/>
            <person name="de Eugenio L."/>
            <person name="Morin E."/>
            <person name="Martinez A.T."/>
            <person name="Baldrian P."/>
            <person name="Stursova M."/>
            <person name="Martinez M.J."/>
            <person name="Novotny C."/>
            <person name="Magnuson J.K."/>
            <person name="Spatafora J.W."/>
            <person name="Maurice S."/>
            <person name="Pangilinan J."/>
            <person name="Andreopoulos W."/>
            <person name="LaButti K."/>
            <person name="Hundley H."/>
            <person name="Na H."/>
            <person name="Kuo A."/>
            <person name="Barry K."/>
            <person name="Lipzen A."/>
            <person name="Henrissat B."/>
            <person name="Riley R."/>
            <person name="Ahrendt S."/>
            <person name="Nagy L.G."/>
            <person name="Grigoriev I.V."/>
            <person name="Martin F."/>
            <person name="Rosso M.N."/>
        </authorList>
    </citation>
    <scope>NUCLEOTIDE SEQUENCE</scope>
    <source>
        <strain evidence="1">CBS 384.51</strain>
    </source>
</reference>
<gene>
    <name evidence="1" type="ORF">BDY19DRAFT_947971</name>
</gene>
<accession>A0ACB8U2U7</accession>
<sequence length="583" mass="63585">MSNVLHEPTVSVTVTPLAELPNALLANHQPDFILPVDAQLEELEELEDTTTGARPDLESGTRHVVPALDIEHAEVEDDPRKWSPLRKWIVLLTISGAATISGLGGNIYNPGIAQIEDQLHATPAQISWSLSIFILIQGSVPLLWSAISEIIGRKKVYLVSLSIGLVGAIVAATARSISVLIAMRCLQAIGTAAILSIGAATLADIYDPHERGTMMGIYYCAPLIGPALGPILGGALTQGFNWRATFWFLSIVIGSVLVVFVFFKDTFRRERSLTYQRVLQRVKAQQLAAQRSETSTLSHITAVEKKPPRLFGKKLFVEDDDEKKPSRDSPDVLETRAAVEDVTAEVKEIKLSLTDVNPVPPMLNVLSRLNNVAILACSGILFGVTYSISYTCSITLGKKYHYNAMEIGLVLLSFGCGNMLGSILGGRYSDYILRRMREKNGGKTEAEMRLASTKWFLPMIPISIAAYGWMSERHVNIGGICVILFIIGFFLIAVYASTLAYIVDANVGRSSSAVACNSLFRGGLAFMSAEIAVPLQNSIGDGGLYSVWAGITLLALLALLLVIWKGAEWRQSAIERENRRLQE</sequence>
<evidence type="ECO:0000313" key="1">
    <source>
        <dbReference type="EMBL" id="KAI0088499.1"/>
    </source>
</evidence>
<evidence type="ECO:0000313" key="2">
    <source>
        <dbReference type="Proteomes" id="UP001055072"/>
    </source>
</evidence>
<comment type="caution">
    <text evidence="1">The sequence shown here is derived from an EMBL/GenBank/DDBJ whole genome shotgun (WGS) entry which is preliminary data.</text>
</comment>
<organism evidence="1 2">
    <name type="scientific">Irpex rosettiformis</name>
    <dbReference type="NCBI Taxonomy" id="378272"/>
    <lineage>
        <taxon>Eukaryota</taxon>
        <taxon>Fungi</taxon>
        <taxon>Dikarya</taxon>
        <taxon>Basidiomycota</taxon>
        <taxon>Agaricomycotina</taxon>
        <taxon>Agaricomycetes</taxon>
        <taxon>Polyporales</taxon>
        <taxon>Irpicaceae</taxon>
        <taxon>Irpex</taxon>
    </lineage>
</organism>